<dbReference type="PaxDb" id="6239-T24C2.3"/>
<sequence>MLKEADINNIIHQLEIISYREMIKHYENFKMEDTEKCCKYMLLIIAEQTHKCIIEKISNAKLPDIYKHLFLGQHNVLADEIPKTIADFDICKKSVTTLINRTKNYTDTTLGQLEVLSAVVQGNRKQPIGDSKRWTRKMIVSIEAMFVDLVKFLKLGDDLVKRNTAALPLSFDSYDVPELPASCDFVSYQMPQQFHYYTNMTYPNPNLYSPDYQYPSPTYQGLATCFNIPPFVPVSAELLKQLQAYTTYITATVDCISDIMHQSSTL</sequence>
<evidence type="ECO:0000313" key="1">
    <source>
        <dbReference type="EMBL" id="CAA92201.1"/>
    </source>
</evidence>
<dbReference type="AlphaFoldDB" id="Q22726"/>
<dbReference type="InParanoid" id="Q22726"/>
<keyword evidence="2" id="KW-1185">Reference proteome</keyword>
<dbReference type="UCSC" id="T24C2.3">
    <property type="organism name" value="c. elegans"/>
</dbReference>
<dbReference type="WormBase" id="T24C2.3">
    <property type="protein sequence ID" value="CE03717"/>
    <property type="gene ID" value="WBGene00011982"/>
</dbReference>
<dbReference type="CTD" id="188840"/>
<dbReference type="HOGENOM" id="CLU_1046740_0_0_1"/>
<organism evidence="1 2">
    <name type="scientific">Caenorhabditis elegans</name>
    <dbReference type="NCBI Taxonomy" id="6239"/>
    <lineage>
        <taxon>Eukaryota</taxon>
        <taxon>Metazoa</taxon>
        <taxon>Ecdysozoa</taxon>
        <taxon>Nematoda</taxon>
        <taxon>Chromadorea</taxon>
        <taxon>Rhabditida</taxon>
        <taxon>Rhabditina</taxon>
        <taxon>Rhabditomorpha</taxon>
        <taxon>Rhabditoidea</taxon>
        <taxon>Rhabditidae</taxon>
        <taxon>Peloderinae</taxon>
        <taxon>Caenorhabditis</taxon>
    </lineage>
</organism>
<protein>
    <submittedName>
        <fullName evidence="1">DUF1394 domain-containing protein</fullName>
    </submittedName>
</protein>
<dbReference type="RefSeq" id="NP_510420.1">
    <property type="nucleotide sequence ID" value="NM_078019.1"/>
</dbReference>
<dbReference type="Proteomes" id="UP000001940">
    <property type="component" value="Chromosome X"/>
</dbReference>
<dbReference type="GeneID" id="188840"/>
<reference evidence="1 2" key="1">
    <citation type="journal article" date="1998" name="Science">
        <title>Genome sequence of the nematode C. elegans: a platform for investigating biology.</title>
        <authorList>
            <consortium name="The C. elegans sequencing consortium"/>
            <person name="Sulson J.E."/>
            <person name="Waterston R."/>
        </authorList>
    </citation>
    <scope>NUCLEOTIDE SEQUENCE [LARGE SCALE GENOMIC DNA]</scope>
    <source>
        <strain evidence="1 2">Bristol N2</strain>
    </source>
</reference>
<dbReference type="AGR" id="WB:WBGene00011982"/>
<dbReference type="SMR" id="Q22726"/>
<proteinExistence type="predicted"/>
<name>Q22726_CAEEL</name>
<dbReference type="Bgee" id="WBGene00011982">
    <property type="expression patterns" value="Expressed in embryo"/>
</dbReference>
<dbReference type="PIR" id="T25230">
    <property type="entry name" value="T25230"/>
</dbReference>
<evidence type="ECO:0000313" key="3">
    <source>
        <dbReference type="WormBase" id="T24C2.3"/>
    </source>
</evidence>
<evidence type="ECO:0000313" key="2">
    <source>
        <dbReference type="Proteomes" id="UP000001940"/>
    </source>
</evidence>
<accession>Q22726</accession>
<gene>
    <name evidence="1" type="ORF">CELE_T24C2.3</name>
    <name evidence="1 3" type="ORF">T24C2.3</name>
</gene>
<dbReference type="EMBL" id="BX284606">
    <property type="protein sequence ID" value="CAA92201.1"/>
    <property type="molecule type" value="Genomic_DNA"/>
</dbReference>
<dbReference type="KEGG" id="cel:CELE_T24C2.3"/>